<keyword evidence="3" id="KW-0201">Cytochrome c-type biogenesis</keyword>
<sequence>MTRIEKMFFSTRTMTVLLFLFAISMGVATFIENDYDTPTAKTLIYESKWFEILMLWLIILFIGNIKRYRLLRREKWPVLIFHLSFVFIFIGGAITRYISFEGQMPIREGETTNEIISDRTYFKLEINDKERALRYDKNAYMMSHFNGKDTPWPFKRTYEKDYSFGDKIVTLKTLDYIPLAKDSIQKTNSGKKMLEIVTMGQSGRESEFIAEGEIKNVAGTMVSYNNPIEGSVQLIDQEGKLMINSPFDGQFMTMTGQQVGVVTDSALLAEQSGKIEINQPQLLNYRTLYTINNTNFIIPTPAFQGKVVYYKGDKTNAMDKELPGAIIVELASGAEKDTLTIIGGRGITSFSKNTTINGLGISVGFGSKIIHTPFSIRCDDFILDRYPGSASPSSFESEITVIDKGEETPHHVYMNNVMDYRGYRFFQASYFPDEGGTILSVNADWWGTNITYVGYFLLFFGLFASLFWKGTHFWKLNQQLTNLHKKGLVLLPFLLFIGTGNAQDSAHAEHNHQHVDSIPAEHKQVQPSAQFAHPDELGKKFIVDPEHIEKFSHLLVQDFEGRIKPMNTHTLELLRKIYKKDKYEDLTSDQWFLSLQIDPSSWANEPLIRVMNVSEELNAELEVDENGYTTYMKLVNPETGQFKLESQYNAAFSKRAADRSKRDNEILNVTERFNVFNNIVYGYYTKIIPVKNDPGETWTSWIYSTDENPIEIDKTAYDFITNYFNDLKSGFQTGDWKKADASLKAIHDYQHEWGKNVIPSDSKVHLEVLYNKTNIFLWLMIAYTMIGSILLLLAFLEVLSSENRFRKIIHKLTLFFLGLMLTSYIIHVLGLAVRWYLSGHAPWSNGYEAIVFISSIGVLAGLILYRNRNAFIPASGAIVAMIMMGFAHGGGLLDPQITPLVPVLKSYWLMVHVGIITSSYGFFGLSAVIGVITLILLCFKPTKKIKQSIQEITIVSEMASTIGLFTLTVGTFLGGMWANESWGRYWSWDPKETWAFISVIVYAIVLHLRLVPGLRGKWAFNMASMWAIWSIIMTYFGVNYYLSGLHSYAAGDAIPIPNWIYIASSSMLLLTVISYIRDRKFNRKRNYKTVKK</sequence>
<feature type="transmembrane region" description="Helical" evidence="6">
    <location>
        <begin position="1018"/>
        <end position="1038"/>
    </location>
</feature>
<dbReference type="Pfam" id="PF05140">
    <property type="entry name" value="ResB"/>
    <property type="match status" value="2"/>
</dbReference>
<dbReference type="GO" id="GO:0020037">
    <property type="term" value="F:heme binding"/>
    <property type="evidence" value="ECO:0007669"/>
    <property type="project" value="InterPro"/>
</dbReference>
<feature type="transmembrane region" description="Helical" evidence="6">
    <location>
        <begin position="812"/>
        <end position="837"/>
    </location>
</feature>
<dbReference type="InterPro" id="IPR007816">
    <property type="entry name" value="ResB-like_domain"/>
</dbReference>
<dbReference type="Proteomes" id="UP000552241">
    <property type="component" value="Unassembled WGS sequence"/>
</dbReference>
<dbReference type="InterPro" id="IPR045062">
    <property type="entry name" value="Cyt_c_biogenesis_CcsA/CcmC"/>
</dbReference>
<evidence type="ECO:0000256" key="5">
    <source>
        <dbReference type="ARBA" id="ARBA00023136"/>
    </source>
</evidence>
<feature type="transmembrane region" description="Helical" evidence="6">
    <location>
        <begin position="907"/>
        <end position="937"/>
    </location>
</feature>
<feature type="transmembrane region" description="Helical" evidence="6">
    <location>
        <begin position="870"/>
        <end position="887"/>
    </location>
</feature>
<feature type="transmembrane region" description="Helical" evidence="6">
    <location>
        <begin position="77"/>
        <end position="98"/>
    </location>
</feature>
<evidence type="ECO:0000256" key="1">
    <source>
        <dbReference type="ARBA" id="ARBA00004141"/>
    </source>
</evidence>
<feature type="transmembrane region" description="Helical" evidence="6">
    <location>
        <begin position="1058"/>
        <end position="1076"/>
    </location>
</feature>
<evidence type="ECO:0000259" key="8">
    <source>
        <dbReference type="Pfam" id="PF05140"/>
    </source>
</evidence>
<feature type="transmembrane region" description="Helical" evidence="6">
    <location>
        <begin position="849"/>
        <end position="865"/>
    </location>
</feature>
<keyword evidence="10" id="KW-1185">Reference proteome</keyword>
<dbReference type="PANTHER" id="PTHR30071:SF1">
    <property type="entry name" value="CYTOCHROME B_B6 PROTEIN-RELATED"/>
    <property type="match status" value="1"/>
</dbReference>
<organism evidence="9 10">
    <name type="scientific">Moheibacter lacus</name>
    <dbReference type="NCBI Taxonomy" id="2745851"/>
    <lineage>
        <taxon>Bacteria</taxon>
        <taxon>Pseudomonadati</taxon>
        <taxon>Bacteroidota</taxon>
        <taxon>Flavobacteriia</taxon>
        <taxon>Flavobacteriales</taxon>
        <taxon>Weeksellaceae</taxon>
        <taxon>Moheibacter</taxon>
    </lineage>
</organism>
<comment type="caution">
    <text evidence="9">The sequence shown here is derived from an EMBL/GenBank/DDBJ whole genome shotgun (WGS) entry which is preliminary data.</text>
</comment>
<evidence type="ECO:0000256" key="4">
    <source>
        <dbReference type="ARBA" id="ARBA00022989"/>
    </source>
</evidence>
<evidence type="ECO:0000259" key="7">
    <source>
        <dbReference type="Pfam" id="PF01578"/>
    </source>
</evidence>
<dbReference type="RefSeq" id="WP_182043141.1">
    <property type="nucleotide sequence ID" value="NZ_JACDZE010000001.1"/>
</dbReference>
<name>A0A838ZM49_9FLAO</name>
<feature type="domain" description="ResB-like" evidence="8">
    <location>
        <begin position="75"/>
        <end position="119"/>
    </location>
</feature>
<keyword evidence="5 6" id="KW-0472">Membrane</keyword>
<feature type="transmembrane region" description="Helical" evidence="6">
    <location>
        <begin position="993"/>
        <end position="1011"/>
    </location>
</feature>
<evidence type="ECO:0000313" key="10">
    <source>
        <dbReference type="Proteomes" id="UP000552241"/>
    </source>
</evidence>
<dbReference type="Pfam" id="PF01578">
    <property type="entry name" value="Cytochrom_C_asm"/>
    <property type="match status" value="1"/>
</dbReference>
<keyword evidence="4 6" id="KW-1133">Transmembrane helix</keyword>
<reference evidence="9 10" key="1">
    <citation type="submission" date="2020-07" db="EMBL/GenBank/DDBJ databases">
        <title>Moheibacter lacus sp. nov., a member of the family Flavobacteriaceae isolated from freshwater lake sediment.</title>
        <authorList>
            <person name="Liu Y."/>
        </authorList>
    </citation>
    <scope>NUCLEOTIDE SEQUENCE [LARGE SCALE GENOMIC DNA]</scope>
    <source>
        <strain evidence="9 10">BDHS18</strain>
    </source>
</reference>
<feature type="transmembrane region" description="Helical" evidence="6">
    <location>
        <begin position="47"/>
        <end position="65"/>
    </location>
</feature>
<evidence type="ECO:0000256" key="6">
    <source>
        <dbReference type="SAM" id="Phobius"/>
    </source>
</evidence>
<feature type="transmembrane region" description="Helical" evidence="6">
    <location>
        <begin position="958"/>
        <end position="978"/>
    </location>
</feature>
<dbReference type="EMBL" id="JACDZE010000001">
    <property type="protein sequence ID" value="MBA5629594.1"/>
    <property type="molecule type" value="Genomic_DNA"/>
</dbReference>
<accession>A0A838ZM49</accession>
<dbReference type="GO" id="GO:0017004">
    <property type="term" value="P:cytochrome complex assembly"/>
    <property type="evidence" value="ECO:0007669"/>
    <property type="project" value="UniProtKB-KW"/>
</dbReference>
<evidence type="ECO:0000256" key="3">
    <source>
        <dbReference type="ARBA" id="ARBA00022748"/>
    </source>
</evidence>
<proteinExistence type="predicted"/>
<keyword evidence="2 6" id="KW-0812">Transmembrane</keyword>
<evidence type="ECO:0000256" key="2">
    <source>
        <dbReference type="ARBA" id="ARBA00022692"/>
    </source>
</evidence>
<feature type="domain" description="ResB-like" evidence="8">
    <location>
        <begin position="353"/>
        <end position="430"/>
    </location>
</feature>
<gene>
    <name evidence="9" type="primary">ccsA</name>
    <name evidence="9" type="ORF">HU137_07405</name>
</gene>
<dbReference type="AlphaFoldDB" id="A0A838ZM49"/>
<dbReference type="InterPro" id="IPR002541">
    <property type="entry name" value="Cyt_c_assembly"/>
</dbReference>
<dbReference type="GO" id="GO:0005886">
    <property type="term" value="C:plasma membrane"/>
    <property type="evidence" value="ECO:0007669"/>
    <property type="project" value="TreeGrafter"/>
</dbReference>
<evidence type="ECO:0000313" key="9">
    <source>
        <dbReference type="EMBL" id="MBA5629594.1"/>
    </source>
</evidence>
<protein>
    <submittedName>
        <fullName evidence="9">Cytochrome c biogenesis protein CcsA</fullName>
    </submittedName>
</protein>
<dbReference type="PANTHER" id="PTHR30071">
    <property type="entry name" value="HEME EXPORTER PROTEIN C"/>
    <property type="match status" value="1"/>
</dbReference>
<feature type="domain" description="Cytochrome c assembly protein" evidence="7">
    <location>
        <begin position="843"/>
        <end position="1046"/>
    </location>
</feature>
<comment type="subcellular location">
    <subcellularLocation>
        <location evidence="1">Membrane</location>
        <topology evidence="1">Multi-pass membrane protein</topology>
    </subcellularLocation>
</comment>
<feature type="transmembrane region" description="Helical" evidence="6">
    <location>
        <begin position="775"/>
        <end position="800"/>
    </location>
</feature>